<dbReference type="EMBL" id="JANKAS010000004">
    <property type="protein sequence ID" value="MCR1898487.1"/>
    <property type="molecule type" value="Genomic_DNA"/>
</dbReference>
<dbReference type="InterPro" id="IPR001867">
    <property type="entry name" value="OmpR/PhoB-type_DNA-bd"/>
</dbReference>
<dbReference type="AlphaFoldDB" id="A0AAE3KZL9"/>
<gene>
    <name evidence="12" type="ORF">NSA47_05715</name>
</gene>
<feature type="domain" description="Response regulatory" evidence="10">
    <location>
        <begin position="2"/>
        <end position="114"/>
    </location>
</feature>
<keyword evidence="13" id="KW-1185">Reference proteome</keyword>
<evidence type="ECO:0000256" key="7">
    <source>
        <dbReference type="ARBA" id="ARBA00024867"/>
    </source>
</evidence>
<evidence type="ECO:0000256" key="2">
    <source>
        <dbReference type="ARBA" id="ARBA00022553"/>
    </source>
</evidence>
<dbReference type="Gene3D" id="6.10.250.690">
    <property type="match status" value="1"/>
</dbReference>
<dbReference type="GO" id="GO:0000976">
    <property type="term" value="F:transcription cis-regulatory region binding"/>
    <property type="evidence" value="ECO:0007669"/>
    <property type="project" value="TreeGrafter"/>
</dbReference>
<feature type="modified residue" description="4-aspartylphosphate" evidence="8">
    <location>
        <position position="50"/>
    </location>
</feature>
<dbReference type="Pfam" id="PF00486">
    <property type="entry name" value="Trans_reg_C"/>
    <property type="match status" value="1"/>
</dbReference>
<evidence type="ECO:0000256" key="8">
    <source>
        <dbReference type="PROSITE-ProRule" id="PRU00169"/>
    </source>
</evidence>
<evidence type="ECO:0000256" key="5">
    <source>
        <dbReference type="ARBA" id="ARBA00023125"/>
    </source>
</evidence>
<comment type="function">
    <text evidence="7">May play the central regulatory role in sporulation. It may be an element of the effector pathway responsible for the activation of sporulation genes in response to nutritional stress. Spo0A may act in concert with spo0H (a sigma factor) to control the expression of some genes that are critical to the sporulation process.</text>
</comment>
<dbReference type="CDD" id="cd00383">
    <property type="entry name" value="trans_reg_C"/>
    <property type="match status" value="1"/>
</dbReference>
<feature type="DNA-binding region" description="OmpR/PhoB-type" evidence="9">
    <location>
        <begin position="121"/>
        <end position="218"/>
    </location>
</feature>
<evidence type="ECO:0000256" key="6">
    <source>
        <dbReference type="ARBA" id="ARBA00023163"/>
    </source>
</evidence>
<dbReference type="SMART" id="SM00862">
    <property type="entry name" value="Trans_reg_C"/>
    <property type="match status" value="1"/>
</dbReference>
<dbReference type="Gene3D" id="1.10.10.10">
    <property type="entry name" value="Winged helix-like DNA-binding domain superfamily/Winged helix DNA-binding domain"/>
    <property type="match status" value="1"/>
</dbReference>
<protein>
    <recommendedName>
        <fullName evidence="1">Stage 0 sporulation protein A homolog</fullName>
    </recommendedName>
</protein>
<evidence type="ECO:0000256" key="3">
    <source>
        <dbReference type="ARBA" id="ARBA00023012"/>
    </source>
</evidence>
<dbReference type="InterPro" id="IPR039420">
    <property type="entry name" value="WalR-like"/>
</dbReference>
<dbReference type="GO" id="GO:0005829">
    <property type="term" value="C:cytosol"/>
    <property type="evidence" value="ECO:0007669"/>
    <property type="project" value="TreeGrafter"/>
</dbReference>
<accession>A0AAE3KZL9</accession>
<keyword evidence="5 9" id="KW-0238">DNA-binding</keyword>
<proteinExistence type="predicted"/>
<reference evidence="12" key="1">
    <citation type="submission" date="2022-07" db="EMBL/GenBank/DDBJ databases">
        <title>Enhanced cultured diversity of the mouse gut microbiota enables custom-made synthetic communities.</title>
        <authorList>
            <person name="Afrizal A."/>
        </authorList>
    </citation>
    <scope>NUCLEOTIDE SEQUENCE</scope>
    <source>
        <strain evidence="12">DSM 28593</strain>
    </source>
</reference>
<sequence length="221" mass="25830">MKILILEDDSTIAFAIQSYMKRFEIKTDIFDSLEAISDIDMNDYDLAILDVNLPDGSGFEYLKYIREYYDIPVVMLTVRDSEENILTGFDYGADEYITKPFSLPILKARMDNIFKRRSQDGEDLTFQELVLDSAFKTARINNKNIELNRQEFDVLEIFLLNKGLNITREHLIDSVWGYNLYEINDNTLTVTIKRLRNKLGTYGDNIKTVRGIGYRWESEKL</sequence>
<dbReference type="SUPFAM" id="SSF52172">
    <property type="entry name" value="CheY-like"/>
    <property type="match status" value="1"/>
</dbReference>
<dbReference type="InterPro" id="IPR016032">
    <property type="entry name" value="Sig_transdc_resp-reg_C-effctor"/>
</dbReference>
<evidence type="ECO:0000256" key="1">
    <source>
        <dbReference type="ARBA" id="ARBA00018672"/>
    </source>
</evidence>
<dbReference type="GO" id="GO:0000156">
    <property type="term" value="F:phosphorelay response regulator activity"/>
    <property type="evidence" value="ECO:0007669"/>
    <property type="project" value="TreeGrafter"/>
</dbReference>
<evidence type="ECO:0000259" key="10">
    <source>
        <dbReference type="PROSITE" id="PS50110"/>
    </source>
</evidence>
<dbReference type="PROSITE" id="PS51755">
    <property type="entry name" value="OMPR_PHOB"/>
    <property type="match status" value="1"/>
</dbReference>
<keyword evidence="2 8" id="KW-0597">Phosphoprotein</keyword>
<evidence type="ECO:0000256" key="4">
    <source>
        <dbReference type="ARBA" id="ARBA00023015"/>
    </source>
</evidence>
<feature type="domain" description="OmpR/PhoB-type" evidence="11">
    <location>
        <begin position="121"/>
        <end position="218"/>
    </location>
</feature>
<dbReference type="PROSITE" id="PS50110">
    <property type="entry name" value="RESPONSE_REGULATORY"/>
    <property type="match status" value="1"/>
</dbReference>
<dbReference type="InterPro" id="IPR011006">
    <property type="entry name" value="CheY-like_superfamily"/>
</dbReference>
<dbReference type="Proteomes" id="UP001205748">
    <property type="component" value="Unassembled WGS sequence"/>
</dbReference>
<keyword evidence="4" id="KW-0805">Transcription regulation</keyword>
<name>A0AAE3KZL9_9FIRM</name>
<keyword evidence="6" id="KW-0804">Transcription</keyword>
<evidence type="ECO:0000313" key="12">
    <source>
        <dbReference type="EMBL" id="MCR1898487.1"/>
    </source>
</evidence>
<dbReference type="Pfam" id="PF00072">
    <property type="entry name" value="Response_reg"/>
    <property type="match status" value="1"/>
</dbReference>
<dbReference type="PANTHER" id="PTHR48111:SF1">
    <property type="entry name" value="TWO-COMPONENT RESPONSE REGULATOR ORR33"/>
    <property type="match status" value="1"/>
</dbReference>
<evidence type="ECO:0000313" key="13">
    <source>
        <dbReference type="Proteomes" id="UP001205748"/>
    </source>
</evidence>
<comment type="caution">
    <text evidence="12">The sequence shown here is derived from an EMBL/GenBank/DDBJ whole genome shotgun (WGS) entry which is preliminary data.</text>
</comment>
<keyword evidence="3" id="KW-0902">Two-component regulatory system</keyword>
<dbReference type="InterPro" id="IPR001789">
    <property type="entry name" value="Sig_transdc_resp-reg_receiver"/>
</dbReference>
<evidence type="ECO:0000259" key="11">
    <source>
        <dbReference type="PROSITE" id="PS51755"/>
    </source>
</evidence>
<dbReference type="SMART" id="SM00448">
    <property type="entry name" value="REC"/>
    <property type="match status" value="1"/>
</dbReference>
<dbReference type="Gene3D" id="3.40.50.2300">
    <property type="match status" value="1"/>
</dbReference>
<organism evidence="12 13">
    <name type="scientific">Irregularibacter muris</name>
    <dbReference type="NCBI Taxonomy" id="1796619"/>
    <lineage>
        <taxon>Bacteria</taxon>
        <taxon>Bacillati</taxon>
        <taxon>Bacillota</taxon>
        <taxon>Clostridia</taxon>
        <taxon>Eubacteriales</taxon>
        <taxon>Eubacteriaceae</taxon>
        <taxon>Irregularibacter</taxon>
    </lineage>
</organism>
<evidence type="ECO:0000256" key="9">
    <source>
        <dbReference type="PROSITE-ProRule" id="PRU01091"/>
    </source>
</evidence>
<dbReference type="InterPro" id="IPR036388">
    <property type="entry name" value="WH-like_DNA-bd_sf"/>
</dbReference>
<dbReference type="GO" id="GO:0032993">
    <property type="term" value="C:protein-DNA complex"/>
    <property type="evidence" value="ECO:0007669"/>
    <property type="project" value="TreeGrafter"/>
</dbReference>
<dbReference type="RefSeq" id="WP_257529963.1">
    <property type="nucleotide sequence ID" value="NZ_JANKAS010000004.1"/>
</dbReference>
<dbReference type="PANTHER" id="PTHR48111">
    <property type="entry name" value="REGULATOR OF RPOS"/>
    <property type="match status" value="1"/>
</dbReference>
<dbReference type="SUPFAM" id="SSF46894">
    <property type="entry name" value="C-terminal effector domain of the bipartite response regulators"/>
    <property type="match status" value="1"/>
</dbReference>
<dbReference type="GO" id="GO:0006355">
    <property type="term" value="P:regulation of DNA-templated transcription"/>
    <property type="evidence" value="ECO:0007669"/>
    <property type="project" value="InterPro"/>
</dbReference>